<organism evidence="4 5">
    <name type="scientific">Flavobacterium pectinovorum</name>
    <dbReference type="NCBI Taxonomy" id="29533"/>
    <lineage>
        <taxon>Bacteria</taxon>
        <taxon>Pseudomonadati</taxon>
        <taxon>Bacteroidota</taxon>
        <taxon>Flavobacteriia</taxon>
        <taxon>Flavobacteriales</taxon>
        <taxon>Flavobacteriaceae</taxon>
        <taxon>Flavobacterium</taxon>
    </lineage>
</organism>
<evidence type="ECO:0000313" key="5">
    <source>
        <dbReference type="Proteomes" id="UP000319700"/>
    </source>
</evidence>
<dbReference type="SMART" id="SM00248">
    <property type="entry name" value="ANK"/>
    <property type="match status" value="4"/>
</dbReference>
<keyword evidence="5" id="KW-1185">Reference proteome</keyword>
<evidence type="ECO:0000256" key="1">
    <source>
        <dbReference type="ARBA" id="ARBA00022737"/>
    </source>
</evidence>
<feature type="repeat" description="ANK" evidence="3">
    <location>
        <begin position="183"/>
        <end position="215"/>
    </location>
</feature>
<name>A0A502EXU9_9FLAO</name>
<evidence type="ECO:0000256" key="2">
    <source>
        <dbReference type="ARBA" id="ARBA00023043"/>
    </source>
</evidence>
<dbReference type="Gene3D" id="1.25.40.20">
    <property type="entry name" value="Ankyrin repeat-containing domain"/>
    <property type="match status" value="1"/>
</dbReference>
<feature type="repeat" description="ANK" evidence="3">
    <location>
        <begin position="216"/>
        <end position="248"/>
    </location>
</feature>
<keyword evidence="1" id="KW-0677">Repeat</keyword>
<feature type="repeat" description="ANK" evidence="3">
    <location>
        <begin position="150"/>
        <end position="182"/>
    </location>
</feature>
<proteinExistence type="predicted"/>
<dbReference type="OrthoDB" id="407974at2"/>
<dbReference type="InterPro" id="IPR036770">
    <property type="entry name" value="Ankyrin_rpt-contain_sf"/>
</dbReference>
<accession>A0A502EXU9</accession>
<dbReference type="Pfam" id="PF12796">
    <property type="entry name" value="Ank_2"/>
    <property type="match status" value="1"/>
</dbReference>
<gene>
    <name evidence="4" type="ORF">EAH81_08550</name>
</gene>
<dbReference type="Proteomes" id="UP000319700">
    <property type="component" value="Unassembled WGS sequence"/>
</dbReference>
<dbReference type="PROSITE" id="PS50088">
    <property type="entry name" value="ANK_REPEAT"/>
    <property type="match status" value="3"/>
</dbReference>
<dbReference type="InterPro" id="IPR002110">
    <property type="entry name" value="Ankyrin_rpt"/>
</dbReference>
<protein>
    <submittedName>
        <fullName evidence="4">Ankyrin repeat domain-containing protein</fullName>
    </submittedName>
</protein>
<dbReference type="PANTHER" id="PTHR24198:SF165">
    <property type="entry name" value="ANKYRIN REPEAT-CONTAINING PROTEIN-RELATED"/>
    <property type="match status" value="1"/>
</dbReference>
<dbReference type="SUPFAM" id="SSF48403">
    <property type="entry name" value="Ankyrin repeat"/>
    <property type="match status" value="1"/>
</dbReference>
<evidence type="ECO:0000313" key="4">
    <source>
        <dbReference type="EMBL" id="TPG41529.1"/>
    </source>
</evidence>
<sequence length="269" mass="29798">MENKWAVYFDGEFLIFIRSWLREVLVVAKTIQKDNQLIVESITGEFTEDESPEFTKAILNFILISHSIGEIIPAPIPVEFENDTDRASKWAFSTYGNMGQLGIFTTDFLPVSDSPLRTHSLLHIAVARGEIKEIEDEFYKGTNLNALAGDGLAPLHWSIAPESIDSMTKLLELGADPNGLTHEGATPIMNAVQSNKMDKVKLLLDYGALINVQDDRGFTALHRAAERGHTDLVKFLLVNGADKTISAQGHTAISLATITEQYEIIELLN</sequence>
<comment type="caution">
    <text evidence="4">The sequence shown here is derived from an EMBL/GenBank/DDBJ whole genome shotgun (WGS) entry which is preliminary data.</text>
</comment>
<evidence type="ECO:0000256" key="3">
    <source>
        <dbReference type="PROSITE-ProRule" id="PRU00023"/>
    </source>
</evidence>
<dbReference type="PROSITE" id="PS50297">
    <property type="entry name" value="ANK_REP_REGION"/>
    <property type="match status" value="3"/>
</dbReference>
<dbReference type="PANTHER" id="PTHR24198">
    <property type="entry name" value="ANKYRIN REPEAT AND PROTEIN KINASE DOMAIN-CONTAINING PROTEIN"/>
    <property type="match status" value="1"/>
</dbReference>
<dbReference type="RefSeq" id="WP_140505856.1">
    <property type="nucleotide sequence ID" value="NZ_RCZH01000005.1"/>
</dbReference>
<dbReference type="EMBL" id="RCZH01000005">
    <property type="protein sequence ID" value="TPG41529.1"/>
    <property type="molecule type" value="Genomic_DNA"/>
</dbReference>
<dbReference type="AlphaFoldDB" id="A0A502EXU9"/>
<reference evidence="4 5" key="1">
    <citation type="journal article" date="2019" name="Environ. Microbiol.">
        <title>Species interactions and distinct microbial communities in high Arctic permafrost affected cryosols are associated with the CH4 and CO2 gas fluxes.</title>
        <authorList>
            <person name="Altshuler I."/>
            <person name="Hamel J."/>
            <person name="Turney S."/>
            <person name="Magnuson E."/>
            <person name="Levesque R."/>
            <person name="Greer C."/>
            <person name="Whyte L.G."/>
        </authorList>
    </citation>
    <scope>NUCLEOTIDE SEQUENCE [LARGE SCALE GENOMIC DNA]</scope>
    <source>
        <strain evidence="4 5">42</strain>
    </source>
</reference>
<keyword evidence="2 3" id="KW-0040">ANK repeat</keyword>